<evidence type="ECO:0000259" key="4">
    <source>
        <dbReference type="Pfam" id="PF09084"/>
    </source>
</evidence>
<evidence type="ECO:0000256" key="2">
    <source>
        <dbReference type="ARBA" id="ARBA00010742"/>
    </source>
</evidence>
<proteinExistence type="inferred from homology"/>
<reference evidence="5 6" key="1">
    <citation type="submission" date="2021-06" db="EMBL/GenBank/DDBJ databases">
        <title>Gemonas diversity in paddy soil.</title>
        <authorList>
            <person name="Liu G."/>
        </authorList>
    </citation>
    <scope>NUCLEOTIDE SEQUENCE [LARGE SCALE GENOMIC DNA]</scope>
    <source>
        <strain evidence="5 6">RG10</strain>
    </source>
</reference>
<evidence type="ECO:0000313" key="6">
    <source>
        <dbReference type="Proteomes" id="UP000683557"/>
    </source>
</evidence>
<sequence>MQPLAYPVGAIGSVLARDAVLKRDLSESGYLLRVVPFRKGTEMVDRMGGDLSAAIVGDMPVILMALRADVRVVGLAKKTFTSLVGRNITLLSQLKGKRVAYMDGSSAHHTLLQALSSAGLSERDVTLVQADLDAMPGLLEGGKVDAFAAWEPAPTLALVKNTDARVLFRGASSAFFLLSGSFAQKDPKTALVLSAAYMRAMNWMRKSNANLQQAALWATKDGAALSPRGAKLTTSQITEITRREILDVPAAPVIVSLPGRPPLKNEFDFLKKVGKIPRNSSFAALERAFAYDGLQQVLKSPLLYRLAEFEYRP</sequence>
<name>A0ABX8J7P6_9BACT</name>
<keyword evidence="3" id="KW-0732">Signal</keyword>
<evidence type="ECO:0000256" key="3">
    <source>
        <dbReference type="ARBA" id="ARBA00022729"/>
    </source>
</evidence>
<dbReference type="RefSeq" id="WP_216800082.1">
    <property type="nucleotide sequence ID" value="NZ_CP076723.1"/>
</dbReference>
<gene>
    <name evidence="5" type="ORF">KP004_19690</name>
</gene>
<comment type="similarity">
    <text evidence="2">Belongs to the bacterial solute-binding protein SsuA/TauA family.</text>
</comment>
<comment type="subcellular location">
    <subcellularLocation>
        <location evidence="1">Periplasm</location>
    </subcellularLocation>
</comment>
<evidence type="ECO:0000256" key="1">
    <source>
        <dbReference type="ARBA" id="ARBA00004418"/>
    </source>
</evidence>
<protein>
    <submittedName>
        <fullName evidence="5">ABC transporter substrate-binding protein</fullName>
    </submittedName>
</protein>
<dbReference type="InterPro" id="IPR015168">
    <property type="entry name" value="SsuA/THI5"/>
</dbReference>
<evidence type="ECO:0000313" key="5">
    <source>
        <dbReference type="EMBL" id="QWV93362.1"/>
    </source>
</evidence>
<accession>A0ABX8J7P6</accession>
<dbReference type="PANTHER" id="PTHR30024:SF47">
    <property type="entry name" value="TAURINE-BINDING PERIPLASMIC PROTEIN"/>
    <property type="match status" value="1"/>
</dbReference>
<dbReference type="Pfam" id="PF09084">
    <property type="entry name" value="NMT1"/>
    <property type="match status" value="1"/>
</dbReference>
<keyword evidence="6" id="KW-1185">Reference proteome</keyword>
<dbReference type="EMBL" id="CP076723">
    <property type="protein sequence ID" value="QWV93362.1"/>
    <property type="molecule type" value="Genomic_DNA"/>
</dbReference>
<dbReference type="Proteomes" id="UP000683557">
    <property type="component" value="Chromosome"/>
</dbReference>
<dbReference type="PANTHER" id="PTHR30024">
    <property type="entry name" value="ALIPHATIC SULFONATES-BINDING PROTEIN-RELATED"/>
    <property type="match status" value="1"/>
</dbReference>
<organism evidence="5 6">
    <name type="scientific">Geomonas oryzisoli</name>
    <dbReference type="NCBI Taxonomy" id="2847992"/>
    <lineage>
        <taxon>Bacteria</taxon>
        <taxon>Pseudomonadati</taxon>
        <taxon>Thermodesulfobacteriota</taxon>
        <taxon>Desulfuromonadia</taxon>
        <taxon>Geobacterales</taxon>
        <taxon>Geobacteraceae</taxon>
        <taxon>Geomonas</taxon>
    </lineage>
</organism>
<feature type="domain" description="SsuA/THI5-like" evidence="4">
    <location>
        <begin position="78"/>
        <end position="149"/>
    </location>
</feature>